<keyword evidence="2" id="KW-1185">Reference proteome</keyword>
<dbReference type="EMBL" id="CP144916">
    <property type="protein sequence ID" value="WWC41579.1"/>
    <property type="molecule type" value="Genomic_DNA"/>
</dbReference>
<evidence type="ECO:0000313" key="2">
    <source>
        <dbReference type="Proteomes" id="UP001318120"/>
    </source>
</evidence>
<name>A0ABZ2E7A8_9BACT</name>
<dbReference type="RefSeq" id="WP_086257265.1">
    <property type="nucleotide sequence ID" value="NZ_CP144916.1"/>
</dbReference>
<evidence type="ECO:0000313" key="1">
    <source>
        <dbReference type="EMBL" id="WWC41579.1"/>
    </source>
</evidence>
<proteinExistence type="predicted"/>
<reference evidence="1 2" key="1">
    <citation type="journal article" date="2017" name="Genome Biol. Evol.">
        <title>Comparative Genomic Analysis Identifies a Campylobacter Clade Deficient in Selenium Metabolism.</title>
        <authorList>
            <person name="Miller W.G."/>
            <person name="Yee E."/>
            <person name="Lopes B.S."/>
            <person name="Chapman M.H."/>
            <person name="Huynh S."/>
            <person name="Bono J.L."/>
            <person name="Parker C.T."/>
            <person name="Strachan N.J.C."/>
            <person name="Forbes K.J."/>
        </authorList>
    </citation>
    <scope>NUCLEOTIDE SEQUENCE [LARGE SCALE GENOMIC DNA]</scope>
    <source>
        <strain evidence="1 2">RM9261</strain>
    </source>
</reference>
<protein>
    <submittedName>
        <fullName evidence="1">Uncharacterized protein</fullName>
    </submittedName>
</protein>
<dbReference type="GeneID" id="93113980"/>
<dbReference type="Proteomes" id="UP001318120">
    <property type="component" value="Chromosome"/>
</dbReference>
<organism evidence="1 2">
    <name type="scientific">Campylobacter vicugnae</name>
    <dbReference type="NCBI Taxonomy" id="1660076"/>
    <lineage>
        <taxon>Bacteria</taxon>
        <taxon>Pseudomonadati</taxon>
        <taxon>Campylobacterota</taxon>
        <taxon>Epsilonproteobacteria</taxon>
        <taxon>Campylobacterales</taxon>
        <taxon>Campylobacteraceae</taxon>
        <taxon>Campylobacter</taxon>
    </lineage>
</organism>
<gene>
    <name evidence="1" type="ORF">CVIC9261_07685</name>
</gene>
<sequence>MSSIVTDSKIDKIDELISYLDSALPNRLAELEAKIDAVAAFWKEANITGKEVQSQLINSLDPTPKKVVINGVEYDNFTTLNERLEAKIQGVLSEVDSIKELIKTEINNRIKYDKVEIE</sequence>
<accession>A0ABZ2E7A8</accession>